<dbReference type="Proteomes" id="UP000648482">
    <property type="component" value="Unassembled WGS sequence"/>
</dbReference>
<proteinExistence type="inferred from homology"/>
<keyword evidence="2" id="KW-0805">Transcription regulation</keyword>
<dbReference type="EMBL" id="AQGU01000029">
    <property type="protein sequence ID" value="MBE0361265.1"/>
    <property type="molecule type" value="Genomic_DNA"/>
</dbReference>
<keyword evidence="4" id="KW-0804">Transcription</keyword>
<dbReference type="InterPro" id="IPR005119">
    <property type="entry name" value="LysR_subst-bd"/>
</dbReference>
<dbReference type="InterPro" id="IPR036388">
    <property type="entry name" value="WH-like_DNA-bd_sf"/>
</dbReference>
<reference evidence="6 7" key="1">
    <citation type="submission" date="2015-06" db="EMBL/GenBank/DDBJ databases">
        <title>Genome sequence of Pseudoalteromonas aliena.</title>
        <authorList>
            <person name="Xie B.-B."/>
            <person name="Rong J.-C."/>
            <person name="Qin Q.-L."/>
            <person name="Zhang Y.-Z."/>
        </authorList>
    </citation>
    <scope>NUCLEOTIDE SEQUENCE [LARGE SCALE GENOMIC DNA]</scope>
    <source>
        <strain evidence="6 7">SW19</strain>
    </source>
</reference>
<comment type="similarity">
    <text evidence="1">Belongs to the LysR transcriptional regulatory family.</text>
</comment>
<dbReference type="Gene3D" id="3.40.190.290">
    <property type="match status" value="1"/>
</dbReference>
<dbReference type="InterPro" id="IPR000847">
    <property type="entry name" value="LysR_HTH_N"/>
</dbReference>
<name>A0ABR9E3S5_9GAMM</name>
<dbReference type="InterPro" id="IPR058163">
    <property type="entry name" value="LysR-type_TF_proteobact-type"/>
</dbReference>
<sequence length="290" mass="32421">MNQLRHMSIFAHIVETGSITNAAQALQLSKSVVSQHLKLLEQELGVLLIKRTTRKHILTNEGEAFYQSCREMNKIADIAWKQAKNSVEVPQGNIKITAPNALMDVVIAPAVGDLLKKYPLLKPELISGDDHLNLMSDNIDLAIRVGRSQTSNIKQRRIGQFRDVLCGRHNLVTQGDINNAMYIANTWQGKRISHEFSDNQGKLIVFEATAQCRSNSFYSCLALIKEGAGIGLIPDFQLSSVEPALVEVFPHLTLPINHIYALYPYEKHLPLSVKVCIEAIANKLDKFSKR</sequence>
<gene>
    <name evidence="6" type="ORF">PALI_b0213</name>
</gene>
<dbReference type="PANTHER" id="PTHR30537:SF30">
    <property type="entry name" value="TRANSCRIPTIONAL REGULATOR-RELATED"/>
    <property type="match status" value="1"/>
</dbReference>
<protein>
    <recommendedName>
        <fullName evidence="5">HTH lysR-type domain-containing protein</fullName>
    </recommendedName>
</protein>
<keyword evidence="7" id="KW-1185">Reference proteome</keyword>
<accession>A0ABR9E3S5</accession>
<evidence type="ECO:0000256" key="4">
    <source>
        <dbReference type="ARBA" id="ARBA00023163"/>
    </source>
</evidence>
<evidence type="ECO:0000256" key="2">
    <source>
        <dbReference type="ARBA" id="ARBA00023015"/>
    </source>
</evidence>
<evidence type="ECO:0000259" key="5">
    <source>
        <dbReference type="PROSITE" id="PS50931"/>
    </source>
</evidence>
<dbReference type="SUPFAM" id="SSF46785">
    <property type="entry name" value="Winged helix' DNA-binding domain"/>
    <property type="match status" value="1"/>
</dbReference>
<dbReference type="Pfam" id="PF03466">
    <property type="entry name" value="LysR_substrate"/>
    <property type="match status" value="1"/>
</dbReference>
<dbReference type="PROSITE" id="PS50931">
    <property type="entry name" value="HTH_LYSR"/>
    <property type="match status" value="1"/>
</dbReference>
<dbReference type="RefSeq" id="WP_193156844.1">
    <property type="nucleotide sequence ID" value="NZ_AQGU01000029.1"/>
</dbReference>
<evidence type="ECO:0000313" key="6">
    <source>
        <dbReference type="EMBL" id="MBE0361265.1"/>
    </source>
</evidence>
<dbReference type="InterPro" id="IPR036390">
    <property type="entry name" value="WH_DNA-bd_sf"/>
</dbReference>
<dbReference type="PANTHER" id="PTHR30537">
    <property type="entry name" value="HTH-TYPE TRANSCRIPTIONAL REGULATOR"/>
    <property type="match status" value="1"/>
</dbReference>
<comment type="caution">
    <text evidence="6">The sequence shown here is derived from an EMBL/GenBank/DDBJ whole genome shotgun (WGS) entry which is preliminary data.</text>
</comment>
<evidence type="ECO:0000256" key="1">
    <source>
        <dbReference type="ARBA" id="ARBA00009437"/>
    </source>
</evidence>
<feature type="domain" description="HTH lysR-type" evidence="5">
    <location>
        <begin position="1"/>
        <end position="59"/>
    </location>
</feature>
<evidence type="ECO:0000256" key="3">
    <source>
        <dbReference type="ARBA" id="ARBA00023125"/>
    </source>
</evidence>
<organism evidence="6 7">
    <name type="scientific">Pseudoalteromonas aliena SW19</name>
    <dbReference type="NCBI Taxonomy" id="1314866"/>
    <lineage>
        <taxon>Bacteria</taxon>
        <taxon>Pseudomonadati</taxon>
        <taxon>Pseudomonadota</taxon>
        <taxon>Gammaproteobacteria</taxon>
        <taxon>Alteromonadales</taxon>
        <taxon>Pseudoalteromonadaceae</taxon>
        <taxon>Pseudoalteromonas</taxon>
    </lineage>
</organism>
<dbReference type="Gene3D" id="1.10.10.10">
    <property type="entry name" value="Winged helix-like DNA-binding domain superfamily/Winged helix DNA-binding domain"/>
    <property type="match status" value="1"/>
</dbReference>
<keyword evidence="3" id="KW-0238">DNA-binding</keyword>
<dbReference type="SUPFAM" id="SSF53850">
    <property type="entry name" value="Periplasmic binding protein-like II"/>
    <property type="match status" value="1"/>
</dbReference>
<evidence type="ECO:0000313" key="7">
    <source>
        <dbReference type="Proteomes" id="UP000648482"/>
    </source>
</evidence>
<dbReference type="Pfam" id="PF00126">
    <property type="entry name" value="HTH_1"/>
    <property type="match status" value="1"/>
</dbReference>